<organism evidence="10 11">
    <name type="scientific">Candidatus Salinicoccus stercoripullorum</name>
    <dbReference type="NCBI Taxonomy" id="2838756"/>
    <lineage>
        <taxon>Bacteria</taxon>
        <taxon>Bacillati</taxon>
        <taxon>Bacillota</taxon>
        <taxon>Bacilli</taxon>
        <taxon>Bacillales</taxon>
        <taxon>Staphylococcaceae</taxon>
        <taxon>Salinicoccus</taxon>
    </lineage>
</organism>
<keyword evidence="4 7" id="KW-0812">Transmembrane</keyword>
<reference evidence="10" key="1">
    <citation type="journal article" date="2021" name="PeerJ">
        <title>Extensive microbial diversity within the chicken gut microbiome revealed by metagenomics and culture.</title>
        <authorList>
            <person name="Gilroy R."/>
            <person name="Ravi A."/>
            <person name="Getino M."/>
            <person name="Pursley I."/>
            <person name="Horton D.L."/>
            <person name="Alikhan N.F."/>
            <person name="Baker D."/>
            <person name="Gharbi K."/>
            <person name="Hall N."/>
            <person name="Watson M."/>
            <person name="Adriaenssens E.M."/>
            <person name="Foster-Nyarko E."/>
            <person name="Jarju S."/>
            <person name="Secka A."/>
            <person name="Antonio M."/>
            <person name="Oren A."/>
            <person name="Chaudhuri R.R."/>
            <person name="La Ragione R."/>
            <person name="Hildebrand F."/>
            <person name="Pallen M.J."/>
        </authorList>
    </citation>
    <scope>NUCLEOTIDE SEQUENCE</scope>
    <source>
        <strain evidence="10">ChiHjej13B12-752</strain>
    </source>
</reference>
<evidence type="ECO:0000256" key="5">
    <source>
        <dbReference type="ARBA" id="ARBA00022989"/>
    </source>
</evidence>
<evidence type="ECO:0000256" key="4">
    <source>
        <dbReference type="ARBA" id="ARBA00022692"/>
    </source>
</evidence>
<comment type="subcellular location">
    <subcellularLocation>
        <location evidence="1">Cell membrane</location>
        <topology evidence="1">Multi-pass membrane protein</topology>
    </subcellularLocation>
</comment>
<keyword evidence="6 7" id="KW-0472">Membrane</keyword>
<feature type="transmembrane region" description="Helical" evidence="7">
    <location>
        <begin position="6"/>
        <end position="25"/>
    </location>
</feature>
<dbReference type="Pfam" id="PF04239">
    <property type="entry name" value="DUF421"/>
    <property type="match status" value="1"/>
</dbReference>
<evidence type="ECO:0000259" key="8">
    <source>
        <dbReference type="Pfam" id="PF04239"/>
    </source>
</evidence>
<dbReference type="InterPro" id="IPR007353">
    <property type="entry name" value="DUF421"/>
</dbReference>
<comment type="caution">
    <text evidence="10">The sequence shown here is derived from an EMBL/GenBank/DDBJ whole genome shotgun (WGS) entry which is preliminary data.</text>
</comment>
<dbReference type="GO" id="GO:0005886">
    <property type="term" value="C:plasma membrane"/>
    <property type="evidence" value="ECO:0007669"/>
    <property type="project" value="UniProtKB-SubCell"/>
</dbReference>
<dbReference type="InterPro" id="IPR048454">
    <property type="entry name" value="YetF_N"/>
</dbReference>
<dbReference type="Proteomes" id="UP000823989">
    <property type="component" value="Unassembled WGS sequence"/>
</dbReference>
<evidence type="ECO:0000256" key="2">
    <source>
        <dbReference type="ARBA" id="ARBA00006448"/>
    </source>
</evidence>
<evidence type="ECO:0000256" key="3">
    <source>
        <dbReference type="ARBA" id="ARBA00022475"/>
    </source>
</evidence>
<dbReference type="Pfam" id="PF20730">
    <property type="entry name" value="YetF_N"/>
    <property type="match status" value="1"/>
</dbReference>
<evidence type="ECO:0000313" key="10">
    <source>
        <dbReference type="EMBL" id="HIW12971.1"/>
    </source>
</evidence>
<proteinExistence type="inferred from homology"/>
<evidence type="ECO:0000259" key="9">
    <source>
        <dbReference type="Pfam" id="PF20730"/>
    </source>
</evidence>
<protein>
    <submittedName>
        <fullName evidence="10">DUF421 domain-containing protein</fullName>
    </submittedName>
</protein>
<dbReference type="EMBL" id="DXHR01000025">
    <property type="protein sequence ID" value="HIW12971.1"/>
    <property type="molecule type" value="Genomic_DNA"/>
</dbReference>
<dbReference type="PANTHER" id="PTHR34582:SF5">
    <property type="entry name" value="UPF0702 TRANSMEMBRANE PROTEIN YETF"/>
    <property type="match status" value="1"/>
</dbReference>
<feature type="transmembrane region" description="Helical" evidence="7">
    <location>
        <begin position="37"/>
        <end position="53"/>
    </location>
</feature>
<keyword evidence="5 7" id="KW-1133">Transmembrane helix</keyword>
<dbReference type="Gene3D" id="3.30.240.20">
    <property type="entry name" value="bsu07140 like domains"/>
    <property type="match status" value="2"/>
</dbReference>
<accession>A0A9D1QJ24</accession>
<evidence type="ECO:0000256" key="6">
    <source>
        <dbReference type="ARBA" id="ARBA00023136"/>
    </source>
</evidence>
<feature type="transmembrane region" description="Helical" evidence="7">
    <location>
        <begin position="59"/>
        <end position="76"/>
    </location>
</feature>
<name>A0A9D1QJ24_9STAP</name>
<sequence>MEDMLSYAVKLTAGLVGVMAVLRILGKKEMAQITPLDFVYALILGSVIEEALYETTMPFYEMLFALGYWGLLIYVVEKSALKSQRFRRFAKGGPDLLINDGYLDPKVMKNNNMDVDEVKELLRLQGVFALRNVRYAILENSGQLSVMQYSENEPISRGEMKEDFRENELSYLFIDAGEIESKTLHNAGYDEEWLKRKIAEDTDYEFDDIYFAEWSKNEGFFIQGK</sequence>
<reference evidence="10" key="2">
    <citation type="submission" date="2021-04" db="EMBL/GenBank/DDBJ databases">
        <authorList>
            <person name="Gilroy R."/>
        </authorList>
    </citation>
    <scope>NUCLEOTIDE SEQUENCE</scope>
    <source>
        <strain evidence="10">ChiHjej13B12-752</strain>
    </source>
</reference>
<evidence type="ECO:0000256" key="1">
    <source>
        <dbReference type="ARBA" id="ARBA00004651"/>
    </source>
</evidence>
<dbReference type="AlphaFoldDB" id="A0A9D1QJ24"/>
<feature type="domain" description="YetF C-terminal" evidence="8">
    <location>
        <begin position="82"/>
        <end position="215"/>
    </location>
</feature>
<feature type="domain" description="YetF-like N-terminal transmembrane" evidence="9">
    <location>
        <begin position="5"/>
        <end position="77"/>
    </location>
</feature>
<evidence type="ECO:0000313" key="11">
    <source>
        <dbReference type="Proteomes" id="UP000823989"/>
    </source>
</evidence>
<dbReference type="InterPro" id="IPR023090">
    <property type="entry name" value="UPF0702_alpha/beta_dom_sf"/>
</dbReference>
<comment type="similarity">
    <text evidence="2">Belongs to the UPF0702 family.</text>
</comment>
<keyword evidence="3" id="KW-1003">Cell membrane</keyword>
<gene>
    <name evidence="10" type="ORF">H9891_07405</name>
</gene>
<dbReference type="PANTHER" id="PTHR34582">
    <property type="entry name" value="UPF0702 TRANSMEMBRANE PROTEIN YCAP"/>
    <property type="match status" value="1"/>
</dbReference>
<evidence type="ECO:0000256" key="7">
    <source>
        <dbReference type="SAM" id="Phobius"/>
    </source>
</evidence>